<dbReference type="Pfam" id="PF12688">
    <property type="entry name" value="TPR_5"/>
    <property type="match status" value="1"/>
</dbReference>
<reference evidence="2" key="2">
    <citation type="submission" date="2020-09" db="EMBL/GenBank/DDBJ databases">
        <authorList>
            <person name="Sun Q."/>
            <person name="Kim S."/>
        </authorList>
    </citation>
    <scope>NUCLEOTIDE SEQUENCE</scope>
    <source>
        <strain evidence="2">KCTC 32182</strain>
    </source>
</reference>
<dbReference type="Gene3D" id="1.25.40.10">
    <property type="entry name" value="Tetratricopeptide repeat domain"/>
    <property type="match status" value="1"/>
</dbReference>
<evidence type="ECO:0000313" key="3">
    <source>
        <dbReference type="Proteomes" id="UP000645257"/>
    </source>
</evidence>
<gene>
    <name evidence="2" type="ORF">GCM10011289_03710</name>
</gene>
<evidence type="ECO:0000259" key="1">
    <source>
        <dbReference type="Pfam" id="PF12688"/>
    </source>
</evidence>
<keyword evidence="3" id="KW-1185">Reference proteome</keyword>
<sequence>MGAIQTLEAALTLRGRGCHEEALCALVKLAGEEPGDAQVQAQAAFVHDFLGREEEAVPFYERAIAQGLSPELERECLLGLGSSYRNLGRYQEAWDILARGRERYPDAQEFVVFGAMAGYNLGRHHEAMALLLGALADTSCDETIKAYRSAIRVYASDLDRIYA</sequence>
<proteinExistence type="predicted"/>
<comment type="caution">
    <text evidence="2">The sequence shown here is derived from an EMBL/GenBank/DDBJ whole genome shotgun (WGS) entry which is preliminary data.</text>
</comment>
<dbReference type="RefSeq" id="WP_189530528.1">
    <property type="nucleotide sequence ID" value="NZ_BMYX01000001.1"/>
</dbReference>
<dbReference type="AlphaFoldDB" id="A0A918NXI3"/>
<evidence type="ECO:0000313" key="2">
    <source>
        <dbReference type="EMBL" id="GGY04457.1"/>
    </source>
</evidence>
<feature type="domain" description="Tetratrico peptide repeat group 5" evidence="1">
    <location>
        <begin position="42"/>
        <end position="158"/>
    </location>
</feature>
<dbReference type="InterPro" id="IPR041656">
    <property type="entry name" value="TPR_5"/>
</dbReference>
<name>A0A918NXI3_9NEIS</name>
<dbReference type="EMBL" id="BMYX01000001">
    <property type="protein sequence ID" value="GGY04457.1"/>
    <property type="molecule type" value="Genomic_DNA"/>
</dbReference>
<dbReference type="InterPro" id="IPR011990">
    <property type="entry name" value="TPR-like_helical_dom_sf"/>
</dbReference>
<organism evidence="2 3">
    <name type="scientific">Paludibacterium paludis</name>
    <dbReference type="NCBI Taxonomy" id="1225769"/>
    <lineage>
        <taxon>Bacteria</taxon>
        <taxon>Pseudomonadati</taxon>
        <taxon>Pseudomonadota</taxon>
        <taxon>Betaproteobacteria</taxon>
        <taxon>Neisseriales</taxon>
        <taxon>Chromobacteriaceae</taxon>
        <taxon>Paludibacterium</taxon>
    </lineage>
</organism>
<accession>A0A918NXI3</accession>
<reference evidence="2" key="1">
    <citation type="journal article" date="2014" name="Int. J. Syst. Evol. Microbiol.">
        <title>Complete genome sequence of Corynebacterium casei LMG S-19264T (=DSM 44701T), isolated from a smear-ripened cheese.</title>
        <authorList>
            <consortium name="US DOE Joint Genome Institute (JGI-PGF)"/>
            <person name="Walter F."/>
            <person name="Albersmeier A."/>
            <person name="Kalinowski J."/>
            <person name="Ruckert C."/>
        </authorList>
    </citation>
    <scope>NUCLEOTIDE SEQUENCE</scope>
    <source>
        <strain evidence="2">KCTC 32182</strain>
    </source>
</reference>
<protein>
    <recommendedName>
        <fullName evidence="1">Tetratrico peptide repeat group 5 domain-containing protein</fullName>
    </recommendedName>
</protein>
<dbReference type="SUPFAM" id="SSF48452">
    <property type="entry name" value="TPR-like"/>
    <property type="match status" value="1"/>
</dbReference>
<dbReference type="Proteomes" id="UP000645257">
    <property type="component" value="Unassembled WGS sequence"/>
</dbReference>